<evidence type="ECO:0000256" key="3">
    <source>
        <dbReference type="ARBA" id="ARBA00022679"/>
    </source>
</evidence>
<name>A0ABQ1FMG9_9BACL</name>
<keyword evidence="6 7" id="KW-0472">Membrane</keyword>
<keyword evidence="10" id="KW-1185">Reference proteome</keyword>
<evidence type="ECO:0000256" key="1">
    <source>
        <dbReference type="ARBA" id="ARBA00004141"/>
    </source>
</evidence>
<proteinExistence type="predicted"/>
<evidence type="ECO:0000256" key="2">
    <source>
        <dbReference type="ARBA" id="ARBA00022676"/>
    </source>
</evidence>
<comment type="caution">
    <text evidence="9">The sequence shown here is derived from an EMBL/GenBank/DDBJ whole genome shotgun (WGS) entry which is preliminary data.</text>
</comment>
<evidence type="ECO:0000256" key="5">
    <source>
        <dbReference type="ARBA" id="ARBA00022989"/>
    </source>
</evidence>
<dbReference type="Pfam" id="PF00535">
    <property type="entry name" value="Glycos_transf_2"/>
    <property type="match status" value="1"/>
</dbReference>
<evidence type="ECO:0000313" key="10">
    <source>
        <dbReference type="Proteomes" id="UP000609323"/>
    </source>
</evidence>
<dbReference type="RefSeq" id="WP_094093696.1">
    <property type="nucleotide sequence ID" value="NZ_BMHF01000001.1"/>
</dbReference>
<dbReference type="PANTHER" id="PTHR48090">
    <property type="entry name" value="UNDECAPRENYL-PHOSPHATE 4-DEOXY-4-FORMAMIDO-L-ARABINOSE TRANSFERASE-RELATED"/>
    <property type="match status" value="1"/>
</dbReference>
<keyword evidence="5 7" id="KW-1133">Transmembrane helix</keyword>
<evidence type="ECO:0000313" key="9">
    <source>
        <dbReference type="EMBL" id="GGA19871.1"/>
    </source>
</evidence>
<dbReference type="InterPro" id="IPR050256">
    <property type="entry name" value="Glycosyltransferase_2"/>
</dbReference>
<keyword evidence="3" id="KW-0808">Transferase</keyword>
<evidence type="ECO:0000259" key="8">
    <source>
        <dbReference type="Pfam" id="PF00535"/>
    </source>
</evidence>
<evidence type="ECO:0000256" key="7">
    <source>
        <dbReference type="SAM" id="Phobius"/>
    </source>
</evidence>
<keyword evidence="2" id="KW-0328">Glycosyltransferase</keyword>
<protein>
    <submittedName>
        <fullName evidence="9">Glycosyltransferase YkoT</fullName>
    </submittedName>
</protein>
<reference evidence="10" key="1">
    <citation type="journal article" date="2019" name="Int. J. Syst. Evol. Microbiol.">
        <title>The Global Catalogue of Microorganisms (GCM) 10K type strain sequencing project: providing services to taxonomists for standard genome sequencing and annotation.</title>
        <authorList>
            <consortium name="The Broad Institute Genomics Platform"/>
            <consortium name="The Broad Institute Genome Sequencing Center for Infectious Disease"/>
            <person name="Wu L."/>
            <person name="Ma J."/>
        </authorList>
    </citation>
    <scope>NUCLEOTIDE SEQUENCE [LARGE SCALE GENOMIC DNA]</scope>
    <source>
        <strain evidence="10">CGMCC 1.15044</strain>
    </source>
</reference>
<sequence>MNRERPKLGIVVPCYNEEPVIEETVRQLSDVLTSLMREELIAQDSFLLFVNDGSADRTWDLIERLHDRYPWVSGLKLAANVGHQNALLAGLMQAKDRCDCTISIDADLQDDVRVIRDFVLKYREGYEIVYGVRRKRDTDTWFKRNSALGFYKLMKSMGLKVVYNHADYRLLSRTALEHLSRFREVNLFLRGLVPLIGLKSTEVYYDRLERFAGESKYPLKKMINFALEGITSLSVEPIRFVTGSGFLCFGISLIVGIYALVSKLMGNTVSGWTSLMLSVWFIGGMVLISLGLIGEYVGKIYKEVKSRPLYLIERDLPAQNALEAGTGASAPHPAIDQVVRYER</sequence>
<gene>
    <name evidence="9" type="primary">ykoT</name>
    <name evidence="9" type="ORF">GCM10010917_00600</name>
</gene>
<accession>A0ABQ1FMG9</accession>
<dbReference type="EMBL" id="BMHF01000001">
    <property type="protein sequence ID" value="GGA19871.1"/>
    <property type="molecule type" value="Genomic_DNA"/>
</dbReference>
<dbReference type="InterPro" id="IPR001173">
    <property type="entry name" value="Glyco_trans_2-like"/>
</dbReference>
<feature type="transmembrane region" description="Helical" evidence="7">
    <location>
        <begin position="273"/>
        <end position="297"/>
    </location>
</feature>
<organism evidence="9 10">
    <name type="scientific">Paenibacillus physcomitrellae</name>
    <dbReference type="NCBI Taxonomy" id="1619311"/>
    <lineage>
        <taxon>Bacteria</taxon>
        <taxon>Bacillati</taxon>
        <taxon>Bacillota</taxon>
        <taxon>Bacilli</taxon>
        <taxon>Bacillales</taxon>
        <taxon>Paenibacillaceae</taxon>
        <taxon>Paenibacillus</taxon>
    </lineage>
</organism>
<dbReference type="SUPFAM" id="SSF53448">
    <property type="entry name" value="Nucleotide-diphospho-sugar transferases"/>
    <property type="match status" value="1"/>
</dbReference>
<dbReference type="Gene3D" id="3.90.550.10">
    <property type="entry name" value="Spore Coat Polysaccharide Biosynthesis Protein SpsA, Chain A"/>
    <property type="match status" value="1"/>
</dbReference>
<dbReference type="Proteomes" id="UP000609323">
    <property type="component" value="Unassembled WGS sequence"/>
</dbReference>
<evidence type="ECO:0000256" key="6">
    <source>
        <dbReference type="ARBA" id="ARBA00023136"/>
    </source>
</evidence>
<dbReference type="PANTHER" id="PTHR48090:SF1">
    <property type="entry name" value="PROPHAGE BACTOPRENOL GLUCOSYL TRANSFERASE HOMOLOG"/>
    <property type="match status" value="1"/>
</dbReference>
<feature type="domain" description="Glycosyltransferase 2-like" evidence="8">
    <location>
        <begin position="10"/>
        <end position="179"/>
    </location>
</feature>
<keyword evidence="4 7" id="KW-0812">Transmembrane</keyword>
<dbReference type="CDD" id="cd04187">
    <property type="entry name" value="DPM1_like_bac"/>
    <property type="match status" value="1"/>
</dbReference>
<comment type="subcellular location">
    <subcellularLocation>
        <location evidence="1">Membrane</location>
        <topology evidence="1">Multi-pass membrane protein</topology>
    </subcellularLocation>
</comment>
<feature type="transmembrane region" description="Helical" evidence="7">
    <location>
        <begin position="240"/>
        <end position="261"/>
    </location>
</feature>
<evidence type="ECO:0000256" key="4">
    <source>
        <dbReference type="ARBA" id="ARBA00022692"/>
    </source>
</evidence>
<dbReference type="InterPro" id="IPR029044">
    <property type="entry name" value="Nucleotide-diphossugar_trans"/>
</dbReference>